<proteinExistence type="predicted"/>
<feature type="transmembrane region" description="Helical" evidence="6">
    <location>
        <begin position="599"/>
        <end position="620"/>
    </location>
</feature>
<keyword evidence="4 6" id="KW-0472">Membrane</keyword>
<feature type="compositionally biased region" description="Basic residues" evidence="5">
    <location>
        <begin position="436"/>
        <end position="452"/>
    </location>
</feature>
<dbReference type="AlphaFoldDB" id="A0A2P7YGD0"/>
<feature type="region of interest" description="Disordered" evidence="5">
    <location>
        <begin position="363"/>
        <end position="382"/>
    </location>
</feature>
<dbReference type="STRING" id="40998.A0A2P7YGD0"/>
<dbReference type="PANTHER" id="PTHR23502">
    <property type="entry name" value="MAJOR FACILITATOR SUPERFAMILY"/>
    <property type="match status" value="1"/>
</dbReference>
<feature type="transmembrane region" description="Helical" evidence="6">
    <location>
        <begin position="964"/>
        <end position="986"/>
    </location>
</feature>
<feature type="transmembrane region" description="Helical" evidence="6">
    <location>
        <begin position="853"/>
        <end position="878"/>
    </location>
</feature>
<feature type="compositionally biased region" description="Polar residues" evidence="5">
    <location>
        <begin position="110"/>
        <end position="124"/>
    </location>
</feature>
<dbReference type="SUPFAM" id="SSF103473">
    <property type="entry name" value="MFS general substrate transporter"/>
    <property type="match status" value="1"/>
</dbReference>
<feature type="compositionally biased region" description="Polar residues" evidence="5">
    <location>
        <begin position="65"/>
        <end position="80"/>
    </location>
</feature>
<feature type="compositionally biased region" description="Basic and acidic residues" evidence="5">
    <location>
        <begin position="453"/>
        <end position="468"/>
    </location>
</feature>
<name>A0A2P7YGD0_9PEZI</name>
<feature type="region of interest" description="Disordered" evidence="5">
    <location>
        <begin position="426"/>
        <end position="539"/>
    </location>
</feature>
<dbReference type="PANTHER" id="PTHR23502:SF76">
    <property type="entry name" value="POLYAMINE TRANSPORT PROTEIN"/>
    <property type="match status" value="1"/>
</dbReference>
<feature type="region of interest" description="Disordered" evidence="5">
    <location>
        <begin position="298"/>
        <end position="350"/>
    </location>
</feature>
<evidence type="ECO:0000313" key="8">
    <source>
        <dbReference type="Proteomes" id="UP000243723"/>
    </source>
</evidence>
<evidence type="ECO:0000256" key="5">
    <source>
        <dbReference type="SAM" id="MobiDB-lite"/>
    </source>
</evidence>
<comment type="caution">
    <text evidence="7">The sequence shown here is derived from an EMBL/GenBank/DDBJ whole genome shotgun (WGS) entry which is preliminary data.</text>
</comment>
<feature type="transmembrane region" description="Helical" evidence="6">
    <location>
        <begin position="744"/>
        <end position="767"/>
    </location>
</feature>
<feature type="compositionally biased region" description="Basic and acidic residues" evidence="5">
    <location>
        <begin position="125"/>
        <end position="141"/>
    </location>
</feature>
<gene>
    <name evidence="7" type="ORF">B9Z65_1616</name>
</gene>
<feature type="transmembrane region" description="Helical" evidence="6">
    <location>
        <begin position="890"/>
        <end position="908"/>
    </location>
</feature>
<feature type="transmembrane region" description="Helical" evidence="6">
    <location>
        <begin position="1031"/>
        <end position="1052"/>
    </location>
</feature>
<feature type="compositionally biased region" description="Low complexity" evidence="5">
    <location>
        <begin position="371"/>
        <end position="382"/>
    </location>
</feature>
<feature type="transmembrane region" description="Helical" evidence="6">
    <location>
        <begin position="641"/>
        <end position="660"/>
    </location>
</feature>
<dbReference type="Proteomes" id="UP000243723">
    <property type="component" value="Unassembled WGS sequence"/>
</dbReference>
<feature type="transmembrane region" description="Helical" evidence="6">
    <location>
        <begin position="773"/>
        <end position="792"/>
    </location>
</feature>
<accession>A0A2P7YGD0</accession>
<evidence type="ECO:0000256" key="1">
    <source>
        <dbReference type="ARBA" id="ARBA00004141"/>
    </source>
</evidence>
<evidence type="ECO:0000256" key="3">
    <source>
        <dbReference type="ARBA" id="ARBA00022989"/>
    </source>
</evidence>
<dbReference type="InterPro" id="IPR036259">
    <property type="entry name" value="MFS_trans_sf"/>
</dbReference>
<comment type="subcellular location">
    <subcellularLocation>
        <location evidence="1">Membrane</location>
        <topology evidence="1">Multi-pass membrane protein</topology>
    </subcellularLocation>
</comment>
<keyword evidence="8" id="KW-1185">Reference proteome</keyword>
<feature type="transmembrane region" description="Helical" evidence="6">
    <location>
        <begin position="939"/>
        <end position="958"/>
    </location>
</feature>
<evidence type="ECO:0000256" key="6">
    <source>
        <dbReference type="SAM" id="Phobius"/>
    </source>
</evidence>
<feature type="region of interest" description="Disordered" evidence="5">
    <location>
        <begin position="197"/>
        <end position="234"/>
    </location>
</feature>
<feature type="compositionally biased region" description="Low complexity" evidence="5">
    <location>
        <begin position="340"/>
        <end position="350"/>
    </location>
</feature>
<feature type="transmembrane region" description="Helical" evidence="6">
    <location>
        <begin position="1064"/>
        <end position="1085"/>
    </location>
</feature>
<feature type="region of interest" description="Disordered" evidence="5">
    <location>
        <begin position="65"/>
        <end position="141"/>
    </location>
</feature>
<reference evidence="7 8" key="1">
    <citation type="submission" date="2017-05" db="EMBL/GenBank/DDBJ databases">
        <title>Draft genome sequence of Elsinoe australis.</title>
        <authorList>
            <person name="Cheng Q."/>
        </authorList>
    </citation>
    <scope>NUCLEOTIDE SEQUENCE [LARGE SCALE GENOMIC DNA]</scope>
    <source>
        <strain evidence="7 8">NL1</strain>
    </source>
</reference>
<keyword evidence="3 6" id="KW-1133">Transmembrane helix</keyword>
<sequence length="1163" mass="128335">MTSLVSLQIDGTSGMTGKLVDVADKKSKAIPMRPLVLKRSINRLPWLDGGSSSRNIPGGYDTEFTEFSNNSGSRTSNSAGYFSPAPLDTSSGTRHHMSTSSLPEVPGSFASRNGDYTPSTYSSTRRQDNETESQHSLAKKDAASYEKLVDKPFEMETQAGFPVIPPRLSSLDSDMIQSKIDAAPALSEDGDIGLSAIPRSRSFDGNLSSDAPSRRRHTHHAYNTTPRAQGAPIMQDTMSNLRGLMTEAMRVAEEAEKHNRTDDMSTIFREASLAMRNATQVSGKMKSPLQLSDIDLSPTSEEYSADSSSDLETDSSPWGSPSKKALSDETVPTEYSTSLQSVQSPRVSSPVVNLPINKPVTAPGQLMVPKTTTSVSDSDVSPTTIPEEAERYQLGLPLGLQRFHQPPSADSIVIDFAYMEHQPHLASAGKPVTAGHHSHRRSKFSHRHRSGTRRNEHFQEDVDLRPEDVEQAPIRSHTSEEPIPRLRHVPPDPISEPRTTMGSGPKRRKPRQRSLLQSPYHDVQEPEVLPEGRRPLSKRQTITVPVTLAAGADPVRLASNSVEPGSALGTEYSTSIGSNKLKYKRRPIAREWENWRKRITAIVACTNTALIGLIAGIYAGEVPKIQYQLADMNHRVILGNVFFYLGLGISTLIAWPLPLLHGRKPYILVALALTLPLQFPQAISVSQFRNPDRRYGLILGFANVNYLATLLDLYGASLQSNHPHQEIVDFDDIRRQGGGLGRWLGLWSWCFVGSLAVGFAIGAGVTARLAPAWGFYIVIILLAVYLLINIVAPETRRAPHRRSILHYFDEEDNLQRKIARGEVKLHLAQDGPKYWWEEVWAGMRLMLYMVSQVGFAVLALYLAWIYALVVLVVLLLGALLSTNYAWRPQYVGLGVFALAVGSLLAVPFTKANLLSRDRIEPARTDSMTFQPRVTWSSHLVRRCIFTFALPIAGLAFTLSSPGPGVNWAVPTVMSATVGFLATLAIAECVGLTMETYDTCDLQPGINTKHRLQSMESQVRRRRTNYSSFPRVIAGLFASQGLGFFLAAAATGVSGRITRALGAQAATAVVAGILLFLTILLSLVLWRYRTVQVIPNHAFGTKKGNKDWTADDDDKFWKPVIVGNPSGKVRRMNLLETGKWSRWTEVRRLNKLVKPGTWEVQFGK</sequence>
<dbReference type="EMBL" id="NHZQ01000445">
    <property type="protein sequence ID" value="PSK35033.1"/>
    <property type="molecule type" value="Genomic_DNA"/>
</dbReference>
<dbReference type="GO" id="GO:0022857">
    <property type="term" value="F:transmembrane transporter activity"/>
    <property type="evidence" value="ECO:0007669"/>
    <property type="project" value="TreeGrafter"/>
</dbReference>
<feature type="compositionally biased region" description="Polar residues" evidence="5">
    <location>
        <begin position="88"/>
        <end position="102"/>
    </location>
</feature>
<organism evidence="7 8">
    <name type="scientific">Elsinoe australis</name>
    <dbReference type="NCBI Taxonomy" id="40998"/>
    <lineage>
        <taxon>Eukaryota</taxon>
        <taxon>Fungi</taxon>
        <taxon>Dikarya</taxon>
        <taxon>Ascomycota</taxon>
        <taxon>Pezizomycotina</taxon>
        <taxon>Dothideomycetes</taxon>
        <taxon>Dothideomycetidae</taxon>
        <taxon>Myriangiales</taxon>
        <taxon>Elsinoaceae</taxon>
        <taxon>Elsinoe</taxon>
    </lineage>
</organism>
<keyword evidence="2 6" id="KW-0812">Transmembrane</keyword>
<dbReference type="OrthoDB" id="10250282at2759"/>
<evidence type="ECO:0000313" key="7">
    <source>
        <dbReference type="EMBL" id="PSK35033.1"/>
    </source>
</evidence>
<protein>
    <submittedName>
        <fullName evidence="7">Uncharacterized protein</fullName>
    </submittedName>
</protein>
<evidence type="ECO:0000256" key="4">
    <source>
        <dbReference type="ARBA" id="ARBA00023136"/>
    </source>
</evidence>
<dbReference type="GO" id="GO:0005886">
    <property type="term" value="C:plasma membrane"/>
    <property type="evidence" value="ECO:0007669"/>
    <property type="project" value="TreeGrafter"/>
</dbReference>
<feature type="transmembrane region" description="Helical" evidence="6">
    <location>
        <begin position="666"/>
        <end position="685"/>
    </location>
</feature>
<feature type="compositionally biased region" description="Polar residues" evidence="5">
    <location>
        <begin position="298"/>
        <end position="319"/>
    </location>
</feature>
<evidence type="ECO:0000256" key="2">
    <source>
        <dbReference type="ARBA" id="ARBA00022692"/>
    </source>
</evidence>